<reference evidence="1" key="1">
    <citation type="submission" date="2021-06" db="EMBL/GenBank/DDBJ databases">
        <authorList>
            <person name="Kallberg Y."/>
            <person name="Tangrot J."/>
            <person name="Rosling A."/>
        </authorList>
    </citation>
    <scope>NUCLEOTIDE SEQUENCE</scope>
    <source>
        <strain evidence="1">CL356</strain>
    </source>
</reference>
<accession>A0ACA9Q583</accession>
<protein>
    <submittedName>
        <fullName evidence="1">14140_t:CDS:1</fullName>
    </submittedName>
</protein>
<dbReference type="EMBL" id="CAJVPT010044396">
    <property type="protein sequence ID" value="CAG8734260.1"/>
    <property type="molecule type" value="Genomic_DNA"/>
</dbReference>
<dbReference type="Proteomes" id="UP000789525">
    <property type="component" value="Unassembled WGS sequence"/>
</dbReference>
<gene>
    <name evidence="1" type="ORF">ACOLOM_LOCUS11817</name>
</gene>
<keyword evidence="2" id="KW-1185">Reference proteome</keyword>
<proteinExistence type="predicted"/>
<evidence type="ECO:0000313" key="1">
    <source>
        <dbReference type="EMBL" id="CAG8734260.1"/>
    </source>
</evidence>
<evidence type="ECO:0000313" key="2">
    <source>
        <dbReference type="Proteomes" id="UP000789525"/>
    </source>
</evidence>
<organism evidence="1 2">
    <name type="scientific">Acaulospora colombiana</name>
    <dbReference type="NCBI Taxonomy" id="27376"/>
    <lineage>
        <taxon>Eukaryota</taxon>
        <taxon>Fungi</taxon>
        <taxon>Fungi incertae sedis</taxon>
        <taxon>Mucoromycota</taxon>
        <taxon>Glomeromycotina</taxon>
        <taxon>Glomeromycetes</taxon>
        <taxon>Diversisporales</taxon>
        <taxon>Acaulosporaceae</taxon>
        <taxon>Acaulospora</taxon>
    </lineage>
</organism>
<name>A0ACA9Q583_9GLOM</name>
<feature type="non-terminal residue" evidence="1">
    <location>
        <position position="1"/>
    </location>
</feature>
<sequence>AQERAVDWCVSSGVDAIAEETVNTIRVQDTRHGRIGYGNL</sequence>
<comment type="caution">
    <text evidence="1">The sequence shown here is derived from an EMBL/GenBank/DDBJ whole genome shotgun (WGS) entry which is preliminary data.</text>
</comment>